<reference evidence="1" key="1">
    <citation type="submission" date="2020-05" db="EMBL/GenBank/DDBJ databases">
        <title>Large-scale comparative analyses of tick genomes elucidate their genetic diversity and vector capacities.</title>
        <authorList>
            <person name="Jia N."/>
            <person name="Wang J."/>
            <person name="Shi W."/>
            <person name="Du L."/>
            <person name="Sun Y."/>
            <person name="Zhan W."/>
            <person name="Jiang J."/>
            <person name="Wang Q."/>
            <person name="Zhang B."/>
            <person name="Ji P."/>
            <person name="Sakyi L.B."/>
            <person name="Cui X."/>
            <person name="Yuan T."/>
            <person name="Jiang B."/>
            <person name="Yang W."/>
            <person name="Lam T.T.-Y."/>
            <person name="Chang Q."/>
            <person name="Ding S."/>
            <person name="Wang X."/>
            <person name="Zhu J."/>
            <person name="Ruan X."/>
            <person name="Zhao L."/>
            <person name="Wei J."/>
            <person name="Que T."/>
            <person name="Du C."/>
            <person name="Cheng J."/>
            <person name="Dai P."/>
            <person name="Han X."/>
            <person name="Huang E."/>
            <person name="Gao Y."/>
            <person name="Liu J."/>
            <person name="Shao H."/>
            <person name="Ye R."/>
            <person name="Li L."/>
            <person name="Wei W."/>
            <person name="Wang X."/>
            <person name="Wang C."/>
            <person name="Yang T."/>
            <person name="Huo Q."/>
            <person name="Li W."/>
            <person name="Guo W."/>
            <person name="Chen H."/>
            <person name="Zhou L."/>
            <person name="Ni X."/>
            <person name="Tian J."/>
            <person name="Zhou Y."/>
            <person name="Sheng Y."/>
            <person name="Liu T."/>
            <person name="Pan Y."/>
            <person name="Xia L."/>
            <person name="Li J."/>
            <person name="Zhao F."/>
            <person name="Cao W."/>
        </authorList>
    </citation>
    <scope>NUCLEOTIDE SEQUENCE</scope>
    <source>
        <strain evidence="1">Hyas-2018</strain>
    </source>
</reference>
<keyword evidence="2" id="KW-1185">Reference proteome</keyword>
<dbReference type="EMBL" id="CM023484">
    <property type="protein sequence ID" value="KAH6934163.1"/>
    <property type="molecule type" value="Genomic_DNA"/>
</dbReference>
<sequence>MHRKYRVTHSASLSFGYVHALLSFTRTAAAPLADTAGVAAHEVTYAPPHRRPVFRLDQGFTGGLQARTPKRRRSRHEQASLAPTRLPAEKAAIADSSCRHPPRGPEVRAAA</sequence>
<accession>A0ACB7SHH4</accession>
<gene>
    <name evidence="1" type="ORF">HPB50_021301</name>
</gene>
<protein>
    <submittedName>
        <fullName evidence="1">Uncharacterized protein</fullName>
    </submittedName>
</protein>
<evidence type="ECO:0000313" key="1">
    <source>
        <dbReference type="EMBL" id="KAH6934163.1"/>
    </source>
</evidence>
<evidence type="ECO:0000313" key="2">
    <source>
        <dbReference type="Proteomes" id="UP000821845"/>
    </source>
</evidence>
<name>A0ACB7SHH4_HYAAI</name>
<organism evidence="1 2">
    <name type="scientific">Hyalomma asiaticum</name>
    <name type="common">Tick</name>
    <dbReference type="NCBI Taxonomy" id="266040"/>
    <lineage>
        <taxon>Eukaryota</taxon>
        <taxon>Metazoa</taxon>
        <taxon>Ecdysozoa</taxon>
        <taxon>Arthropoda</taxon>
        <taxon>Chelicerata</taxon>
        <taxon>Arachnida</taxon>
        <taxon>Acari</taxon>
        <taxon>Parasitiformes</taxon>
        <taxon>Ixodida</taxon>
        <taxon>Ixodoidea</taxon>
        <taxon>Ixodidae</taxon>
        <taxon>Hyalomminae</taxon>
        <taxon>Hyalomma</taxon>
    </lineage>
</organism>
<dbReference type="Proteomes" id="UP000821845">
    <property type="component" value="Chromosome 4"/>
</dbReference>
<proteinExistence type="predicted"/>
<comment type="caution">
    <text evidence="1">The sequence shown here is derived from an EMBL/GenBank/DDBJ whole genome shotgun (WGS) entry which is preliminary data.</text>
</comment>